<accession>A0A0M0BP22</accession>
<evidence type="ECO:0000256" key="1">
    <source>
        <dbReference type="SAM" id="Coils"/>
    </source>
</evidence>
<dbReference type="EMBL" id="LFWZ01000042">
    <property type="protein sequence ID" value="KON30090.1"/>
    <property type="molecule type" value="Genomic_DNA"/>
</dbReference>
<dbReference type="Proteomes" id="UP000037210">
    <property type="component" value="Unassembled WGS sequence"/>
</dbReference>
<organism evidence="2 3">
    <name type="scientific">miscellaneous Crenarchaeota group-15 archaeon DG-45</name>
    <dbReference type="NCBI Taxonomy" id="1685127"/>
    <lineage>
        <taxon>Archaea</taxon>
        <taxon>Candidatus Bathyarchaeota</taxon>
        <taxon>MCG-15</taxon>
    </lineage>
</organism>
<reference evidence="2 3" key="1">
    <citation type="submission" date="2015-06" db="EMBL/GenBank/DDBJ databases">
        <title>New insights into the roles of widespread benthic archaea in carbon and nitrogen cycling.</title>
        <authorList>
            <person name="Lazar C.S."/>
            <person name="Baker B.J."/>
            <person name="Seitz K.W."/>
            <person name="Hyde A.S."/>
            <person name="Dick G.J."/>
            <person name="Hinrichs K.-U."/>
            <person name="Teske A.P."/>
        </authorList>
    </citation>
    <scope>NUCLEOTIDE SEQUENCE [LARGE SCALE GENOMIC DNA]</scope>
    <source>
        <strain evidence="2">DG-45</strain>
    </source>
</reference>
<protein>
    <recommendedName>
        <fullName evidence="4">Macroglobulin domain-containing protein</fullName>
    </recommendedName>
</protein>
<dbReference type="AlphaFoldDB" id="A0A0M0BP22"/>
<evidence type="ECO:0008006" key="4">
    <source>
        <dbReference type="Google" id="ProtNLM"/>
    </source>
</evidence>
<feature type="coiled-coil region" evidence="1">
    <location>
        <begin position="415"/>
        <end position="461"/>
    </location>
</feature>
<sequence length="486" mass="52922">MRKIVSLLMLALVASPSFAMAVGAESLTVQTDRAFYNPGESVEIFGVAEANASVAITVNDTLGIILNITASAGADGGYSATVNLTADALKGRYTVTAEADDETAQACFVVLPTSLQEHAENLLSLVERSRERVEEAIEELESEGIEVPDDAEESIELGFAAMEEALSLLGDGYYSEAIEKGHEALQHFGNALRILREALPDEAPASVRAQTEKAQGLRNAIDRAYAFVDKVNATAERLEEAGYAVPDIEANLTDAKAHLEAAAELVDEDIAAAARELAAANGILGRTMGMLHSEAVRTYKAWKAERFLEQVDMRIDGLEEKIESIQSRLSRGQAALSALRATKTKLLRIRERLTAGNVEDAVDDLDDAVQEIDEELEDLDGPHISKYLRAMDMLEAKVRVLNATTERLAARGVNASEIEEQLQSARALLSGMRTQLEEGDLDEAGDLLREAREQLQETRKVNRYKIQATIAATVKKWVQRAKAWSP</sequence>
<feature type="coiled-coil region" evidence="1">
    <location>
        <begin position="119"/>
        <end position="146"/>
    </location>
</feature>
<dbReference type="Gene3D" id="2.60.40.1930">
    <property type="match status" value="1"/>
</dbReference>
<dbReference type="Gene3D" id="1.10.287.1490">
    <property type="match status" value="1"/>
</dbReference>
<gene>
    <name evidence="2" type="ORF">AC482_04785</name>
</gene>
<keyword evidence="1" id="KW-0175">Coiled coil</keyword>
<name>A0A0M0BP22_9ARCH</name>
<feature type="coiled-coil region" evidence="1">
    <location>
        <begin position="308"/>
        <end position="378"/>
    </location>
</feature>
<proteinExistence type="predicted"/>
<comment type="caution">
    <text evidence="2">The sequence shown here is derived from an EMBL/GenBank/DDBJ whole genome shotgun (WGS) entry which is preliminary data.</text>
</comment>
<evidence type="ECO:0000313" key="2">
    <source>
        <dbReference type="EMBL" id="KON30090.1"/>
    </source>
</evidence>
<evidence type="ECO:0000313" key="3">
    <source>
        <dbReference type="Proteomes" id="UP000037210"/>
    </source>
</evidence>